<evidence type="ECO:0000313" key="2">
    <source>
        <dbReference type="EMBL" id="PKI35861.1"/>
    </source>
</evidence>
<protein>
    <submittedName>
        <fullName evidence="1">Uncharacterized protein</fullName>
    </submittedName>
</protein>
<dbReference type="PANTHER" id="PTHR37611">
    <property type="entry name" value="VIRUS-SPECIFIC-SIGNALING-PATHWAY REGULATED PROTEIN-RELATED"/>
    <property type="match status" value="1"/>
</dbReference>
<reference evidence="3" key="1">
    <citation type="journal article" date="2017" name="Plant J.">
        <title>The pomegranate (Punica granatum L.) genome and the genomics of punicalagin biosynthesis.</title>
        <authorList>
            <person name="Qin G."/>
            <person name="Xu C."/>
            <person name="Ming R."/>
            <person name="Tang H."/>
            <person name="Guyot R."/>
            <person name="Kramer E.M."/>
            <person name="Hu Y."/>
            <person name="Yi X."/>
            <person name="Qi Y."/>
            <person name="Xu X."/>
            <person name="Gao Z."/>
            <person name="Pan H."/>
            <person name="Jian J."/>
            <person name="Tian Y."/>
            <person name="Yue Z."/>
            <person name="Xu Y."/>
        </authorList>
    </citation>
    <scope>NUCLEOTIDE SEQUENCE [LARGE SCALE GENOMIC DNA]</scope>
    <source>
        <strain evidence="3">cv. Dabenzi</strain>
    </source>
</reference>
<evidence type="ECO:0000313" key="1">
    <source>
        <dbReference type="EMBL" id="OWM81020.1"/>
    </source>
</evidence>
<reference evidence="1" key="2">
    <citation type="submission" date="2017-06" db="EMBL/GenBank/DDBJ databases">
        <title>The pomegranate genome and the genomics of punicalagin biosynthesis.</title>
        <authorList>
            <person name="Xu C."/>
        </authorList>
    </citation>
    <scope>NUCLEOTIDE SEQUENCE [LARGE SCALE GENOMIC DNA]</scope>
    <source>
        <tissue evidence="1">Fresh leaf</tissue>
    </source>
</reference>
<keyword evidence="4" id="KW-1185">Reference proteome</keyword>
<dbReference type="Proteomes" id="UP000197138">
    <property type="component" value="Unassembled WGS sequence"/>
</dbReference>
<name>A0A218X8H6_PUNGR</name>
<comment type="caution">
    <text evidence="1">The sequence shown here is derived from an EMBL/GenBank/DDBJ whole genome shotgun (WGS) entry which is preliminary data.</text>
</comment>
<dbReference type="Proteomes" id="UP000233551">
    <property type="component" value="Unassembled WGS sequence"/>
</dbReference>
<proteinExistence type="predicted"/>
<dbReference type="STRING" id="22663.A0A218X8H6"/>
<dbReference type="EMBL" id="MTKT01002214">
    <property type="protein sequence ID" value="OWM81020.1"/>
    <property type="molecule type" value="Genomic_DNA"/>
</dbReference>
<accession>A0A218X8H6</accession>
<evidence type="ECO:0000313" key="3">
    <source>
        <dbReference type="Proteomes" id="UP000197138"/>
    </source>
</evidence>
<dbReference type="PANTHER" id="PTHR37611:SF2">
    <property type="entry name" value="VIRUS-SPECIFIC-SIGNALING-PATHWAY REGULATED PROTEIN-RELATED"/>
    <property type="match status" value="1"/>
</dbReference>
<evidence type="ECO:0000313" key="4">
    <source>
        <dbReference type="Proteomes" id="UP000233551"/>
    </source>
</evidence>
<sequence>MASSLVLESRGIANNVKLHEDFEGIDVEVLEINSSILKSLLEDAQGDDQDYDQLNDVIRSLEAEIDPSSLAGHDLGTHTKVINDLVAGDENSTINSRGRDGSRDWSEYSSDDFSWIDMDTVPSSPGEGMDWYMEEFGDEMNCLTQFGCIGDYYQYPQVYSSEEPAYGSLWHETSHEMME</sequence>
<organism evidence="1 3">
    <name type="scientific">Punica granatum</name>
    <name type="common">Pomegranate</name>
    <dbReference type="NCBI Taxonomy" id="22663"/>
    <lineage>
        <taxon>Eukaryota</taxon>
        <taxon>Viridiplantae</taxon>
        <taxon>Streptophyta</taxon>
        <taxon>Embryophyta</taxon>
        <taxon>Tracheophyta</taxon>
        <taxon>Spermatophyta</taxon>
        <taxon>Magnoliopsida</taxon>
        <taxon>eudicotyledons</taxon>
        <taxon>Gunneridae</taxon>
        <taxon>Pentapetalae</taxon>
        <taxon>rosids</taxon>
        <taxon>malvids</taxon>
        <taxon>Myrtales</taxon>
        <taxon>Lythraceae</taxon>
        <taxon>Punica</taxon>
    </lineage>
</organism>
<dbReference type="EMBL" id="PGOL01005202">
    <property type="protein sequence ID" value="PKI35861.1"/>
    <property type="molecule type" value="Genomic_DNA"/>
</dbReference>
<dbReference type="AlphaFoldDB" id="A0A218X8H6"/>
<reference evidence="2 4" key="3">
    <citation type="submission" date="2017-11" db="EMBL/GenBank/DDBJ databases">
        <title>De-novo sequencing of pomegranate (Punica granatum L.) genome.</title>
        <authorList>
            <person name="Akparov Z."/>
            <person name="Amiraslanov A."/>
            <person name="Hajiyeva S."/>
            <person name="Abbasov M."/>
            <person name="Kaur K."/>
            <person name="Hamwieh A."/>
            <person name="Solovyev V."/>
            <person name="Salamov A."/>
            <person name="Braich B."/>
            <person name="Kosarev P."/>
            <person name="Mahmoud A."/>
            <person name="Hajiyev E."/>
            <person name="Babayeva S."/>
            <person name="Izzatullayeva V."/>
            <person name="Mammadov A."/>
            <person name="Mammadov A."/>
            <person name="Sharifova S."/>
            <person name="Ojaghi J."/>
            <person name="Eynullazada K."/>
            <person name="Bayramov B."/>
            <person name="Abdulazimova A."/>
            <person name="Shahmuradov I."/>
        </authorList>
    </citation>
    <scope>NUCLEOTIDE SEQUENCE [LARGE SCALE GENOMIC DNA]</scope>
    <source>
        <strain evidence="2">AG2017</strain>
        <strain evidence="4">cv. AG2017</strain>
        <tissue evidence="2">Leaf</tissue>
    </source>
</reference>
<gene>
    <name evidence="1" type="ORF">CDL15_Pgr007051</name>
    <name evidence="2" type="ORF">CRG98_043770</name>
</gene>